<dbReference type="AlphaFoldDB" id="F6DPA1"/>
<keyword evidence="3" id="KW-1185">Reference proteome</keyword>
<dbReference type="SUPFAM" id="SSF54909">
    <property type="entry name" value="Dimeric alpha+beta barrel"/>
    <property type="match status" value="1"/>
</dbReference>
<dbReference type="RefSeq" id="WP_013843675.1">
    <property type="nucleotide sequence ID" value="NC_015589.1"/>
</dbReference>
<organism evidence="2 3">
    <name type="scientific">Desulforamulus ruminis (strain ATCC 23193 / DSM 2154 / NCIMB 8452 / DL)</name>
    <name type="common">Desulfotomaculum ruminis</name>
    <dbReference type="NCBI Taxonomy" id="696281"/>
    <lineage>
        <taxon>Bacteria</taxon>
        <taxon>Bacillati</taxon>
        <taxon>Bacillota</taxon>
        <taxon>Clostridia</taxon>
        <taxon>Eubacteriales</taxon>
        <taxon>Peptococcaceae</taxon>
        <taxon>Desulforamulus</taxon>
    </lineage>
</organism>
<dbReference type="EMBL" id="CP002780">
    <property type="protein sequence ID" value="AEG61930.1"/>
    <property type="molecule type" value="Genomic_DNA"/>
</dbReference>
<dbReference type="KEGG" id="dru:Desru_3730"/>
<dbReference type="STRING" id="696281.Desru_3730"/>
<dbReference type="HOGENOM" id="CLU_091233_1_0_9"/>
<dbReference type="InterPro" id="IPR050684">
    <property type="entry name" value="HTH-Siroheme_Decarb"/>
</dbReference>
<evidence type="ECO:0000313" key="2">
    <source>
        <dbReference type="EMBL" id="AEG61930.1"/>
    </source>
</evidence>
<dbReference type="InterPro" id="IPR019887">
    <property type="entry name" value="Tscrpt_reg_AsnC/Lrp_C"/>
</dbReference>
<protein>
    <submittedName>
        <fullName evidence="2">Transcription regulator AsnC-type-like protein</fullName>
    </submittedName>
</protein>
<dbReference type="Gene3D" id="3.30.70.920">
    <property type="match status" value="1"/>
</dbReference>
<dbReference type="Pfam" id="PF13412">
    <property type="entry name" value="HTH_24"/>
    <property type="match status" value="1"/>
</dbReference>
<dbReference type="SUPFAM" id="SSF46785">
    <property type="entry name" value="Winged helix' DNA-binding domain"/>
    <property type="match status" value="1"/>
</dbReference>
<dbReference type="InterPro" id="IPR036388">
    <property type="entry name" value="WH-like_DNA-bd_sf"/>
</dbReference>
<feature type="domain" description="Transcription regulator AsnC/Lrp ligand binding" evidence="1">
    <location>
        <begin position="64"/>
        <end position="138"/>
    </location>
</feature>
<dbReference type="PANTHER" id="PTHR43413">
    <property type="entry name" value="TRANSCRIPTIONAL REGULATOR, ASNC FAMILY"/>
    <property type="match status" value="1"/>
</dbReference>
<dbReference type="OrthoDB" id="66249at2"/>
<dbReference type="Gene3D" id="1.10.10.10">
    <property type="entry name" value="Winged helix-like DNA-binding domain superfamily/Winged helix DNA-binding domain"/>
    <property type="match status" value="1"/>
</dbReference>
<sequence>MLEILELLQGNSRLTMGQIAVMTGRDEDEVRKIIAKLEADKTIIKYFTLINWEKAGVEKVSALIEVKITPQRDVGFDAVAERIYRFPEVKSVHLMSGAYDLTVFVEGVTMKEVALFVATKLATIEHVMSTATHFVLKTYKQDGFVFEDREKDKRLVITP</sequence>
<proteinExistence type="predicted"/>
<dbReference type="Pfam" id="PF01037">
    <property type="entry name" value="AsnC_trans_reg"/>
    <property type="match status" value="1"/>
</dbReference>
<gene>
    <name evidence="2" type="ordered locus">Desru_3730</name>
</gene>
<dbReference type="InterPro" id="IPR011008">
    <property type="entry name" value="Dimeric_a/b-barrel"/>
</dbReference>
<dbReference type="eggNOG" id="COG1522">
    <property type="taxonomic scope" value="Bacteria"/>
</dbReference>
<evidence type="ECO:0000313" key="3">
    <source>
        <dbReference type="Proteomes" id="UP000009234"/>
    </source>
</evidence>
<evidence type="ECO:0000259" key="1">
    <source>
        <dbReference type="Pfam" id="PF01037"/>
    </source>
</evidence>
<dbReference type="PANTHER" id="PTHR43413:SF7">
    <property type="entry name" value="HTH-TYPE TRANSCRIPTIONAL REGULATOR PTR2"/>
    <property type="match status" value="1"/>
</dbReference>
<dbReference type="SMART" id="SM00344">
    <property type="entry name" value="HTH_ASNC"/>
    <property type="match status" value="1"/>
</dbReference>
<reference evidence="2 3" key="2">
    <citation type="journal article" date="2012" name="Stand. Genomic Sci.">
        <title>Complete genome sequence of the sulfate-reducing firmicute Desulfotomaculum ruminis type strain (DL(T)).</title>
        <authorList>
            <person name="Spring S."/>
            <person name="Visser M."/>
            <person name="Lu M."/>
            <person name="Copeland A."/>
            <person name="Lapidus A."/>
            <person name="Lucas S."/>
            <person name="Cheng J.F."/>
            <person name="Han C."/>
            <person name="Tapia R."/>
            <person name="Goodwin L.A."/>
            <person name="Pitluck S."/>
            <person name="Ivanova N."/>
            <person name="Land M."/>
            <person name="Hauser L."/>
            <person name="Larimer F."/>
            <person name="Rohde M."/>
            <person name="Goker M."/>
            <person name="Detter J.C."/>
            <person name="Kyrpides N.C."/>
            <person name="Woyke T."/>
            <person name="Schaap P.J."/>
            <person name="Plugge C.M."/>
            <person name="Muyzer G."/>
            <person name="Kuever J."/>
            <person name="Pereira I.A."/>
            <person name="Parshina S.N."/>
            <person name="Bernier-Latmani R."/>
            <person name="Stams A.J."/>
            <person name="Klenk H.P."/>
        </authorList>
    </citation>
    <scope>NUCLEOTIDE SEQUENCE [LARGE SCALE GENOMIC DNA]</scope>
    <source>
        <strain evidence="3">ATCC 23193 / DSM 2154 / NCIB 8452 / DL</strain>
    </source>
</reference>
<name>F6DPA1_DESRL</name>
<dbReference type="InterPro" id="IPR019888">
    <property type="entry name" value="Tscrpt_reg_AsnC-like"/>
</dbReference>
<reference evidence="3" key="1">
    <citation type="submission" date="2011-05" db="EMBL/GenBank/DDBJ databases">
        <title>Complete sequence of Desulfotomaculum ruminis DSM 2154.</title>
        <authorList>
            <person name="Lucas S."/>
            <person name="Copeland A."/>
            <person name="Lapidus A."/>
            <person name="Cheng J.-F."/>
            <person name="Goodwin L."/>
            <person name="Pitluck S."/>
            <person name="Lu M."/>
            <person name="Detter J.C."/>
            <person name="Han C."/>
            <person name="Tapia R."/>
            <person name="Land M."/>
            <person name="Hauser L."/>
            <person name="Kyrpides N."/>
            <person name="Ivanova N."/>
            <person name="Mikhailova N."/>
            <person name="Pagani I."/>
            <person name="Stams A.J.M."/>
            <person name="Plugge C.M."/>
            <person name="Muyzer G."/>
            <person name="Kuever J."/>
            <person name="Parshina S.N."/>
            <person name="Ivanova A.E."/>
            <person name="Nazina T.N."/>
            <person name="Brambilla E."/>
            <person name="Spring S."/>
            <person name="Klenk H.-P."/>
            <person name="Woyke T."/>
        </authorList>
    </citation>
    <scope>NUCLEOTIDE SEQUENCE [LARGE SCALE GENOMIC DNA]</scope>
    <source>
        <strain evidence="3">ATCC 23193 / DSM 2154 / NCIB 8452 / DL</strain>
    </source>
</reference>
<accession>F6DPA1</accession>
<dbReference type="InterPro" id="IPR036390">
    <property type="entry name" value="WH_DNA-bd_sf"/>
</dbReference>
<dbReference type="Proteomes" id="UP000009234">
    <property type="component" value="Chromosome"/>
</dbReference>